<dbReference type="Pfam" id="PF00528">
    <property type="entry name" value="BPD_transp_1"/>
    <property type="match status" value="1"/>
</dbReference>
<reference evidence="10 11" key="1">
    <citation type="submission" date="2024-06" db="EMBL/GenBank/DDBJ databases">
        <title>Draft genome sequence of Geodermatophilus badlandi, a novel member of the Geodermatophilaceae isolated from badland sedimentary rocks in the Red desert, Wyoming, USA.</title>
        <authorList>
            <person name="Ben Tekaya S."/>
            <person name="Nouioui I."/>
            <person name="Flores G.M."/>
            <person name="Shaal M.N."/>
            <person name="Bredoire F."/>
            <person name="Basile F."/>
            <person name="Van Diepen L."/>
            <person name="Ward N.L."/>
        </authorList>
    </citation>
    <scope>NUCLEOTIDE SEQUENCE [LARGE SCALE GENOMIC DNA]</scope>
    <source>
        <strain evidence="10 11">WL48A</strain>
    </source>
</reference>
<evidence type="ECO:0000313" key="10">
    <source>
        <dbReference type="EMBL" id="MEX5717319.1"/>
    </source>
</evidence>
<evidence type="ECO:0000313" key="11">
    <source>
        <dbReference type="Proteomes" id="UP001560045"/>
    </source>
</evidence>
<comment type="caution">
    <text evidence="10">The sequence shown here is derived from an EMBL/GenBank/DDBJ whole genome shotgun (WGS) entry which is preliminary data.</text>
</comment>
<protein>
    <submittedName>
        <fullName evidence="10">ABC transporter permease</fullName>
    </submittedName>
</protein>
<accession>A0ABV3X9V0</accession>
<feature type="transmembrane region" description="Helical" evidence="7">
    <location>
        <begin position="156"/>
        <end position="175"/>
    </location>
</feature>
<keyword evidence="2 7" id="KW-0813">Transport</keyword>
<dbReference type="Gene3D" id="1.10.3720.10">
    <property type="entry name" value="MetI-like"/>
    <property type="match status" value="1"/>
</dbReference>
<evidence type="ECO:0000256" key="6">
    <source>
        <dbReference type="ARBA" id="ARBA00023136"/>
    </source>
</evidence>
<comment type="subcellular location">
    <subcellularLocation>
        <location evidence="1 7">Cell membrane</location>
        <topology evidence="1 7">Multi-pass membrane protein</topology>
    </subcellularLocation>
</comment>
<comment type="similarity">
    <text evidence="7">Belongs to the binding-protein-dependent transport system permease family.</text>
</comment>
<gene>
    <name evidence="10" type="ORF">ABQ292_02920</name>
</gene>
<feature type="transmembrane region" description="Helical" evidence="7">
    <location>
        <begin position="276"/>
        <end position="295"/>
    </location>
</feature>
<keyword evidence="5 7" id="KW-1133">Transmembrane helix</keyword>
<keyword evidence="4 7" id="KW-0812">Transmembrane</keyword>
<evidence type="ECO:0000256" key="8">
    <source>
        <dbReference type="SAM" id="MobiDB-lite"/>
    </source>
</evidence>
<sequence>MTRSSRHASSRGASPPGDAAAGGQEAPLRPASDDQGTENAWAPGPPAARSAEASRTGGRRGRDRGLPLLGVAAAILVFEVVPRIGLVDRRFLPPSSEMFGALFEQLSDGSLWEPVGQTLQGWALGLGTALLIALPLGILIGSVFLLFMSTRTIVEFLRPVPSVALIPLAVLVFGAGIESKWFLAAFAATWPILLQTLYGVRDVDPVGMETARSFGIKTPERLLRVVLPSALPYIVTGVRISSAVALILSVTAELVLGAPGLGQQINIARQSGAVEAMYALIIVTGLIGWVLNIALSAAERRLLHWHASQRERNR</sequence>
<evidence type="ECO:0000256" key="5">
    <source>
        <dbReference type="ARBA" id="ARBA00022989"/>
    </source>
</evidence>
<feature type="transmembrane region" description="Helical" evidence="7">
    <location>
        <begin position="230"/>
        <end position="256"/>
    </location>
</feature>
<organism evidence="10 11">
    <name type="scientific">Geodermatophilus maliterrae</name>
    <dbReference type="NCBI Taxonomy" id="3162531"/>
    <lineage>
        <taxon>Bacteria</taxon>
        <taxon>Bacillati</taxon>
        <taxon>Actinomycetota</taxon>
        <taxon>Actinomycetes</taxon>
        <taxon>Geodermatophilales</taxon>
        <taxon>Geodermatophilaceae</taxon>
        <taxon>Geodermatophilus</taxon>
    </lineage>
</organism>
<keyword evidence="3" id="KW-1003">Cell membrane</keyword>
<evidence type="ECO:0000256" key="4">
    <source>
        <dbReference type="ARBA" id="ARBA00022692"/>
    </source>
</evidence>
<feature type="transmembrane region" description="Helical" evidence="7">
    <location>
        <begin position="181"/>
        <end position="200"/>
    </location>
</feature>
<evidence type="ECO:0000259" key="9">
    <source>
        <dbReference type="PROSITE" id="PS50928"/>
    </source>
</evidence>
<evidence type="ECO:0000256" key="2">
    <source>
        <dbReference type="ARBA" id="ARBA00022448"/>
    </source>
</evidence>
<keyword evidence="6 7" id="KW-0472">Membrane</keyword>
<feature type="region of interest" description="Disordered" evidence="8">
    <location>
        <begin position="1"/>
        <end position="60"/>
    </location>
</feature>
<feature type="transmembrane region" description="Helical" evidence="7">
    <location>
        <begin position="122"/>
        <end position="147"/>
    </location>
</feature>
<dbReference type="PANTHER" id="PTHR30151">
    <property type="entry name" value="ALKANE SULFONATE ABC TRANSPORTER-RELATED, MEMBRANE SUBUNIT"/>
    <property type="match status" value="1"/>
</dbReference>
<dbReference type="InterPro" id="IPR000515">
    <property type="entry name" value="MetI-like"/>
</dbReference>
<feature type="transmembrane region" description="Helical" evidence="7">
    <location>
        <begin position="65"/>
        <end position="86"/>
    </location>
</feature>
<dbReference type="PANTHER" id="PTHR30151:SF25">
    <property type="entry name" value="TAURINE TRANSPORT SYSTEM PERMEASE PROTEIN TAUC"/>
    <property type="match status" value="1"/>
</dbReference>
<proteinExistence type="inferred from homology"/>
<keyword evidence="11" id="KW-1185">Reference proteome</keyword>
<dbReference type="CDD" id="cd06261">
    <property type="entry name" value="TM_PBP2"/>
    <property type="match status" value="1"/>
</dbReference>
<feature type="domain" description="ABC transmembrane type-1" evidence="9">
    <location>
        <begin position="115"/>
        <end position="299"/>
    </location>
</feature>
<feature type="compositionally biased region" description="Low complexity" evidence="8">
    <location>
        <begin position="10"/>
        <end position="23"/>
    </location>
</feature>
<dbReference type="PROSITE" id="PS50928">
    <property type="entry name" value="ABC_TM1"/>
    <property type="match status" value="1"/>
</dbReference>
<dbReference type="Proteomes" id="UP001560045">
    <property type="component" value="Unassembled WGS sequence"/>
</dbReference>
<evidence type="ECO:0000256" key="1">
    <source>
        <dbReference type="ARBA" id="ARBA00004651"/>
    </source>
</evidence>
<dbReference type="InterPro" id="IPR035906">
    <property type="entry name" value="MetI-like_sf"/>
</dbReference>
<dbReference type="RefSeq" id="WP_369203037.1">
    <property type="nucleotide sequence ID" value="NZ_JBFNXQ010000005.1"/>
</dbReference>
<dbReference type="SUPFAM" id="SSF161098">
    <property type="entry name" value="MetI-like"/>
    <property type="match status" value="1"/>
</dbReference>
<dbReference type="EMBL" id="JBFNXQ010000005">
    <property type="protein sequence ID" value="MEX5717319.1"/>
    <property type="molecule type" value="Genomic_DNA"/>
</dbReference>
<evidence type="ECO:0000256" key="7">
    <source>
        <dbReference type="RuleBase" id="RU363032"/>
    </source>
</evidence>
<name>A0ABV3X9V0_9ACTN</name>
<evidence type="ECO:0000256" key="3">
    <source>
        <dbReference type="ARBA" id="ARBA00022475"/>
    </source>
</evidence>